<organism evidence="5">
    <name type="scientific">Phallusia mammillata</name>
    <dbReference type="NCBI Taxonomy" id="59560"/>
    <lineage>
        <taxon>Eukaryota</taxon>
        <taxon>Metazoa</taxon>
        <taxon>Chordata</taxon>
        <taxon>Tunicata</taxon>
        <taxon>Ascidiacea</taxon>
        <taxon>Phlebobranchia</taxon>
        <taxon>Ascidiidae</taxon>
        <taxon>Phallusia</taxon>
    </lineage>
</organism>
<dbReference type="EMBL" id="LR784297">
    <property type="protein sequence ID" value="CAB3235494.1"/>
    <property type="molecule type" value="mRNA"/>
</dbReference>
<dbReference type="InterPro" id="IPR001128">
    <property type="entry name" value="Cyt_P450"/>
</dbReference>
<gene>
    <name evidence="5" type="primary">Cyp2j13</name>
</gene>
<keyword evidence="4" id="KW-0472">Membrane</keyword>
<dbReference type="InterPro" id="IPR050182">
    <property type="entry name" value="Cytochrome_P450_fam2"/>
</dbReference>
<dbReference type="GO" id="GO:0008395">
    <property type="term" value="F:steroid hydroxylase activity"/>
    <property type="evidence" value="ECO:0007669"/>
    <property type="project" value="TreeGrafter"/>
</dbReference>
<proteinExistence type="evidence at transcript level"/>
<dbReference type="InterPro" id="IPR036396">
    <property type="entry name" value="Cyt_P450_sf"/>
</dbReference>
<dbReference type="PANTHER" id="PTHR24300:SF397">
    <property type="entry name" value="CYTOCHROME P450 2U1"/>
    <property type="match status" value="1"/>
</dbReference>
<dbReference type="GO" id="GO:0005506">
    <property type="term" value="F:iron ion binding"/>
    <property type="evidence" value="ECO:0007669"/>
    <property type="project" value="InterPro"/>
</dbReference>
<evidence type="ECO:0000256" key="2">
    <source>
        <dbReference type="ARBA" id="ARBA00022723"/>
    </source>
</evidence>
<evidence type="ECO:0000256" key="3">
    <source>
        <dbReference type="ARBA" id="ARBA00023004"/>
    </source>
</evidence>
<feature type="transmembrane region" description="Helical" evidence="4">
    <location>
        <begin position="15"/>
        <end position="36"/>
    </location>
</feature>
<comment type="similarity">
    <text evidence="1">Belongs to the cytochrome P450 family.</text>
</comment>
<evidence type="ECO:0000256" key="1">
    <source>
        <dbReference type="ARBA" id="ARBA00010617"/>
    </source>
</evidence>
<sequence length="213" mass="23480">MSTASSVFLTSLEPVSSYGSTVALGILLCAVVWFWWNQTPKGSPPGFCGVPFLGVIPFMRNHPEVAMTRWCRKYGDVCLVKIGLKDVVIVGSVGAMNEAFAKSRSFGDRLQNCISVFDGDLGMLLINGGDFHREQRRFGLNTLRDFGMGRSSLEPRLIDIANELCDRVDSLCGVDGRSEPFNIERMVLETVSDVVSQIMFGHEKSQSSEAICR</sequence>
<keyword evidence="3" id="KW-0408">Iron</keyword>
<dbReference type="GO" id="GO:0006082">
    <property type="term" value="P:organic acid metabolic process"/>
    <property type="evidence" value="ECO:0007669"/>
    <property type="project" value="TreeGrafter"/>
</dbReference>
<dbReference type="GO" id="GO:0020037">
    <property type="term" value="F:heme binding"/>
    <property type="evidence" value="ECO:0007669"/>
    <property type="project" value="InterPro"/>
</dbReference>
<protein>
    <submittedName>
        <fullName evidence="5">Cytochrome P450 2D28-like</fullName>
    </submittedName>
</protein>
<dbReference type="AlphaFoldDB" id="A0A6F9DAI2"/>
<dbReference type="GO" id="GO:0006805">
    <property type="term" value="P:xenobiotic metabolic process"/>
    <property type="evidence" value="ECO:0007669"/>
    <property type="project" value="TreeGrafter"/>
</dbReference>
<dbReference type="PANTHER" id="PTHR24300">
    <property type="entry name" value="CYTOCHROME P450 508A4-RELATED"/>
    <property type="match status" value="1"/>
</dbReference>
<dbReference type="Pfam" id="PF00067">
    <property type="entry name" value="p450"/>
    <property type="match status" value="1"/>
</dbReference>
<dbReference type="GO" id="GO:0005737">
    <property type="term" value="C:cytoplasm"/>
    <property type="evidence" value="ECO:0007669"/>
    <property type="project" value="TreeGrafter"/>
</dbReference>
<evidence type="ECO:0000313" key="5">
    <source>
        <dbReference type="EMBL" id="CAB3235494.1"/>
    </source>
</evidence>
<keyword evidence="4" id="KW-1133">Transmembrane helix</keyword>
<dbReference type="Gene3D" id="1.10.630.10">
    <property type="entry name" value="Cytochrome P450"/>
    <property type="match status" value="1"/>
</dbReference>
<name>A0A6F9DAI2_9ASCI</name>
<accession>A0A6F9DAI2</accession>
<dbReference type="SUPFAM" id="SSF48264">
    <property type="entry name" value="Cytochrome P450"/>
    <property type="match status" value="1"/>
</dbReference>
<keyword evidence="4" id="KW-0812">Transmembrane</keyword>
<evidence type="ECO:0000256" key="4">
    <source>
        <dbReference type="SAM" id="Phobius"/>
    </source>
</evidence>
<dbReference type="GO" id="GO:0016712">
    <property type="term" value="F:oxidoreductase activity, acting on paired donors, with incorporation or reduction of molecular oxygen, reduced flavin or flavoprotein as one donor, and incorporation of one atom of oxygen"/>
    <property type="evidence" value="ECO:0007669"/>
    <property type="project" value="TreeGrafter"/>
</dbReference>
<keyword evidence="2" id="KW-0479">Metal-binding</keyword>
<reference evidence="5" key="1">
    <citation type="submission" date="2020-04" db="EMBL/GenBank/DDBJ databases">
        <authorList>
            <person name="Neveu A P."/>
        </authorList>
    </citation>
    <scope>NUCLEOTIDE SEQUENCE</scope>
    <source>
        <tissue evidence="5">Whole embryo</tissue>
    </source>
</reference>